<accession>A0ABD3AB67</accession>
<comment type="caution">
    <text evidence="1">The sequence shown here is derived from an EMBL/GenBank/DDBJ whole genome shotgun (WGS) entry which is preliminary data.</text>
</comment>
<dbReference type="AlphaFoldDB" id="A0ABD3AB67"/>
<evidence type="ECO:0000313" key="2">
    <source>
        <dbReference type="Proteomes" id="UP001630127"/>
    </source>
</evidence>
<dbReference type="Proteomes" id="UP001630127">
    <property type="component" value="Unassembled WGS sequence"/>
</dbReference>
<keyword evidence="2" id="KW-1185">Reference proteome</keyword>
<organism evidence="1 2">
    <name type="scientific">Cinchona calisaya</name>
    <dbReference type="NCBI Taxonomy" id="153742"/>
    <lineage>
        <taxon>Eukaryota</taxon>
        <taxon>Viridiplantae</taxon>
        <taxon>Streptophyta</taxon>
        <taxon>Embryophyta</taxon>
        <taxon>Tracheophyta</taxon>
        <taxon>Spermatophyta</taxon>
        <taxon>Magnoliopsida</taxon>
        <taxon>eudicotyledons</taxon>
        <taxon>Gunneridae</taxon>
        <taxon>Pentapetalae</taxon>
        <taxon>asterids</taxon>
        <taxon>lamiids</taxon>
        <taxon>Gentianales</taxon>
        <taxon>Rubiaceae</taxon>
        <taxon>Cinchonoideae</taxon>
        <taxon>Cinchoneae</taxon>
        <taxon>Cinchona</taxon>
    </lineage>
</organism>
<reference evidence="1 2" key="1">
    <citation type="submission" date="2024-11" db="EMBL/GenBank/DDBJ databases">
        <title>A near-complete genome assembly of Cinchona calisaya.</title>
        <authorList>
            <person name="Lian D.C."/>
            <person name="Zhao X.W."/>
            <person name="Wei L."/>
        </authorList>
    </citation>
    <scope>NUCLEOTIDE SEQUENCE [LARGE SCALE GENOMIC DNA]</scope>
    <source>
        <tissue evidence="1">Nenye</tissue>
    </source>
</reference>
<proteinExistence type="predicted"/>
<gene>
    <name evidence="1" type="ORF">ACH5RR_012371</name>
</gene>
<protein>
    <submittedName>
        <fullName evidence="1">Uncharacterized protein</fullName>
    </submittedName>
</protein>
<sequence length="130" mass="14862">MVQDSVFNFKGQGLESFSLYKPDATSPLPLSRTVRRKHALILYALVKGWDINVGTEICKSIRRNGFQIEMEFIFPSVIIIALCAKEVVISIGKLKSLSRKSSTSRHWRRLFANIKIACIEFKEDIWIGML</sequence>
<dbReference type="EMBL" id="JBJUIK010000005">
    <property type="protein sequence ID" value="KAL3527715.1"/>
    <property type="molecule type" value="Genomic_DNA"/>
</dbReference>
<name>A0ABD3AB67_9GENT</name>
<evidence type="ECO:0000313" key="1">
    <source>
        <dbReference type="EMBL" id="KAL3527715.1"/>
    </source>
</evidence>